<evidence type="ECO:0000313" key="5">
    <source>
        <dbReference type="EMBL" id="CAA9566861.1"/>
    </source>
</evidence>
<comment type="function">
    <text evidence="3">Catalyzes the stereoinversion of LL-2,6-diaminopimelate (L,L-DAP) to meso-diaminopimelate (meso-DAP), a precursor of L-lysine and an essential component of the bacterial peptidoglycan.</text>
</comment>
<sequence>MDRTTLPHHYVRSHGLGNDYLVVEPAALPPGVALTPAAVRLICDRHRGVGSDGILELLPPTGAPGRFALRIWNPDGSTAEKSGNGLRIFAKYLRDHGHTAADRFTIATPGGDAAVALDRDQQTGRVVSVTVDMGLPAFDPCTRLNAAGDELAVTILSVGNPHCVVVVPDVDAVDLARLGPAIEHHAAFPDRTNVQFATPLGPDRVRAIVWERGAGVTLASGSSASAVAAACHRLGLVGRAVTVAMPGGDLHVRIGEDGRLALTGPAEEICRGTFSADLLAHLRSSSATRN</sequence>
<organism evidence="5">
    <name type="scientific">uncultured Thermomicrobiales bacterium</name>
    <dbReference type="NCBI Taxonomy" id="1645740"/>
    <lineage>
        <taxon>Bacteria</taxon>
        <taxon>Pseudomonadati</taxon>
        <taxon>Thermomicrobiota</taxon>
        <taxon>Thermomicrobia</taxon>
        <taxon>Thermomicrobiales</taxon>
        <taxon>environmental samples</taxon>
    </lineage>
</organism>
<keyword evidence="3" id="KW-0028">Amino-acid biosynthesis</keyword>
<feature type="binding site" evidence="3">
    <location>
        <begin position="211"/>
        <end position="212"/>
    </location>
    <ligand>
        <name>substrate</name>
    </ligand>
</feature>
<name>A0A6J4V4A2_9BACT</name>
<keyword evidence="2 3" id="KW-0413">Isomerase</keyword>
<dbReference type="Pfam" id="PF01678">
    <property type="entry name" value="DAP_epimerase"/>
    <property type="match status" value="2"/>
</dbReference>
<protein>
    <recommendedName>
        <fullName evidence="3 4">Diaminopimelate epimerase</fullName>
        <shortName evidence="3">DAP epimerase</shortName>
        <ecNumber evidence="3 4">5.1.1.7</ecNumber>
    </recommendedName>
    <alternativeName>
        <fullName evidence="3">PLP-independent amino acid racemase</fullName>
    </alternativeName>
</protein>
<proteinExistence type="inferred from homology"/>
<dbReference type="GO" id="GO:0008837">
    <property type="term" value="F:diaminopimelate epimerase activity"/>
    <property type="evidence" value="ECO:0007669"/>
    <property type="project" value="UniProtKB-UniRule"/>
</dbReference>
<comment type="subcellular location">
    <subcellularLocation>
        <location evidence="3">Cytoplasm</location>
    </subcellularLocation>
</comment>
<gene>
    <name evidence="3" type="primary">dapF</name>
    <name evidence="5" type="ORF">AVDCRST_MAG18-1556</name>
</gene>
<comment type="catalytic activity">
    <reaction evidence="3">
        <text>(2S,6S)-2,6-diaminopimelate = meso-2,6-diaminopimelate</text>
        <dbReference type="Rhea" id="RHEA:15393"/>
        <dbReference type="ChEBI" id="CHEBI:57609"/>
        <dbReference type="ChEBI" id="CHEBI:57791"/>
        <dbReference type="EC" id="5.1.1.7"/>
    </reaction>
</comment>
<evidence type="ECO:0000256" key="3">
    <source>
        <dbReference type="HAMAP-Rule" id="MF_00197"/>
    </source>
</evidence>
<evidence type="ECO:0000256" key="1">
    <source>
        <dbReference type="ARBA" id="ARBA00010219"/>
    </source>
</evidence>
<keyword evidence="3" id="KW-0963">Cytoplasm</keyword>
<feature type="binding site" evidence="3">
    <location>
        <position position="193"/>
    </location>
    <ligand>
        <name>substrate</name>
    </ligand>
</feature>
<reference evidence="5" key="1">
    <citation type="submission" date="2020-02" db="EMBL/GenBank/DDBJ databases">
        <authorList>
            <person name="Meier V. D."/>
        </authorList>
    </citation>
    <scope>NUCLEOTIDE SEQUENCE</scope>
    <source>
        <strain evidence="5">AVDCRST_MAG18</strain>
    </source>
</reference>
<feature type="binding site" evidence="3">
    <location>
        <position position="18"/>
    </location>
    <ligand>
        <name>substrate</name>
    </ligand>
</feature>
<accession>A0A6J4V4A2</accession>
<dbReference type="UniPathway" id="UPA00034">
    <property type="reaction ID" value="UER00025"/>
</dbReference>
<feature type="binding site" evidence="3">
    <location>
        <begin position="221"/>
        <end position="222"/>
    </location>
    <ligand>
        <name>substrate</name>
    </ligand>
</feature>
<dbReference type="HAMAP" id="MF_00197">
    <property type="entry name" value="DAP_epimerase"/>
    <property type="match status" value="1"/>
</dbReference>
<feature type="site" description="Could be important to modulate the pK values of the two catalytic cysteine residues" evidence="3">
    <location>
        <position position="211"/>
    </location>
</feature>
<dbReference type="EC" id="5.1.1.7" evidence="3 4"/>
<dbReference type="GO" id="GO:0009089">
    <property type="term" value="P:lysine biosynthetic process via diaminopimelate"/>
    <property type="evidence" value="ECO:0007669"/>
    <property type="project" value="UniProtKB-UniRule"/>
</dbReference>
<feature type="binding site" evidence="3">
    <location>
        <begin position="83"/>
        <end position="84"/>
    </location>
    <ligand>
        <name>substrate</name>
    </ligand>
</feature>
<feature type="binding site" evidence="3">
    <location>
        <position position="73"/>
    </location>
    <ligand>
        <name>substrate</name>
    </ligand>
</feature>
<comment type="subunit">
    <text evidence="3">Homodimer.</text>
</comment>
<dbReference type="SUPFAM" id="SSF54506">
    <property type="entry name" value="Diaminopimelate epimerase-like"/>
    <property type="match status" value="2"/>
</dbReference>
<keyword evidence="3" id="KW-0457">Lysine biosynthesis</keyword>
<dbReference type="NCBIfam" id="TIGR00652">
    <property type="entry name" value="DapF"/>
    <property type="match status" value="1"/>
</dbReference>
<dbReference type="EMBL" id="CADCWN010000120">
    <property type="protein sequence ID" value="CAA9566861.1"/>
    <property type="molecule type" value="Genomic_DNA"/>
</dbReference>
<dbReference type="InterPro" id="IPR001653">
    <property type="entry name" value="DAP_epimerase_DapF"/>
</dbReference>
<comment type="caution">
    <text evidence="3">Lacks conserved residue(s) required for the propagation of feature annotation.</text>
</comment>
<feature type="binding site" evidence="3">
    <location>
        <position position="160"/>
    </location>
    <ligand>
        <name>substrate</name>
    </ligand>
</feature>
<feature type="site" description="Could be important to modulate the pK values of the two catalytic cysteine residues" evidence="3">
    <location>
        <position position="162"/>
    </location>
</feature>
<evidence type="ECO:0000256" key="4">
    <source>
        <dbReference type="NCBIfam" id="TIGR00652"/>
    </source>
</evidence>
<comment type="pathway">
    <text evidence="3">Amino-acid biosynthesis; L-lysine biosynthesis via DAP pathway; DL-2,6-diaminopimelate from LL-2,6-diaminopimelate: step 1/1.</text>
</comment>
<comment type="similarity">
    <text evidence="1 3">Belongs to the diaminopimelate epimerase family.</text>
</comment>
<dbReference type="AlphaFoldDB" id="A0A6J4V4A2"/>
<evidence type="ECO:0000256" key="2">
    <source>
        <dbReference type="ARBA" id="ARBA00023235"/>
    </source>
</evidence>
<dbReference type="GO" id="GO:0005829">
    <property type="term" value="C:cytosol"/>
    <property type="evidence" value="ECO:0007669"/>
    <property type="project" value="TreeGrafter"/>
</dbReference>
<dbReference type="PANTHER" id="PTHR31689">
    <property type="entry name" value="DIAMINOPIMELATE EPIMERASE, CHLOROPLASTIC"/>
    <property type="match status" value="1"/>
</dbReference>
<dbReference type="Gene3D" id="3.10.310.10">
    <property type="entry name" value="Diaminopimelate Epimerase, Chain A, domain 1"/>
    <property type="match status" value="2"/>
</dbReference>
<dbReference type="PANTHER" id="PTHR31689:SF0">
    <property type="entry name" value="DIAMINOPIMELATE EPIMERASE"/>
    <property type="match status" value="1"/>
</dbReference>